<comment type="catalytic activity">
    <reaction evidence="17">
        <text>L-seryl-[protein] + ATP = O-phospho-L-seryl-[protein] + ADP + H(+)</text>
        <dbReference type="Rhea" id="RHEA:17989"/>
        <dbReference type="Rhea" id="RHEA-COMP:9863"/>
        <dbReference type="Rhea" id="RHEA-COMP:11604"/>
        <dbReference type="ChEBI" id="CHEBI:15378"/>
        <dbReference type="ChEBI" id="CHEBI:29999"/>
        <dbReference type="ChEBI" id="CHEBI:30616"/>
        <dbReference type="ChEBI" id="CHEBI:83421"/>
        <dbReference type="ChEBI" id="CHEBI:456216"/>
        <dbReference type="EC" id="2.7.11.1"/>
    </reaction>
</comment>
<name>A0A2C9VVU4_MANES</name>
<evidence type="ECO:0000256" key="7">
    <source>
        <dbReference type="ARBA" id="ARBA00022692"/>
    </source>
</evidence>
<evidence type="ECO:0000256" key="15">
    <source>
        <dbReference type="ARBA" id="ARBA00023180"/>
    </source>
</evidence>
<feature type="chain" id="PRO_5012226197" description="non-specific serine/threonine protein kinase" evidence="20">
    <location>
        <begin position="30"/>
        <end position="656"/>
    </location>
</feature>
<evidence type="ECO:0000256" key="3">
    <source>
        <dbReference type="ARBA" id="ARBA00022475"/>
    </source>
</evidence>
<evidence type="ECO:0000256" key="12">
    <source>
        <dbReference type="ARBA" id="ARBA00022989"/>
    </source>
</evidence>
<dbReference type="Gene3D" id="3.30.200.20">
    <property type="entry name" value="Phosphorylase Kinase, domain 1"/>
    <property type="match status" value="1"/>
</dbReference>
<accession>A0A2C9VVU4</accession>
<keyword evidence="3" id="KW-1003">Cell membrane</keyword>
<dbReference type="GO" id="GO:0030247">
    <property type="term" value="F:polysaccharide binding"/>
    <property type="evidence" value="ECO:0007669"/>
    <property type="project" value="InterPro"/>
</dbReference>
<dbReference type="InterPro" id="IPR000719">
    <property type="entry name" value="Prot_kinase_dom"/>
</dbReference>
<dbReference type="PANTHER" id="PTHR46008">
    <property type="entry name" value="LEAF RUST 10 DISEASE-RESISTANCE LOCUS RECEPTOR-LIKE PROTEIN KINASE-LIKE 1.4"/>
    <property type="match status" value="1"/>
</dbReference>
<protein>
    <recommendedName>
        <fullName evidence="2">non-specific serine/threonine protein kinase</fullName>
        <ecNumber evidence="2">2.7.11.1</ecNumber>
    </recommendedName>
</protein>
<dbReference type="Pfam" id="PF07714">
    <property type="entry name" value="PK_Tyr_Ser-Thr"/>
    <property type="match status" value="1"/>
</dbReference>
<evidence type="ECO:0000256" key="17">
    <source>
        <dbReference type="ARBA" id="ARBA00048679"/>
    </source>
</evidence>
<evidence type="ECO:0000256" key="6">
    <source>
        <dbReference type="ARBA" id="ARBA00022679"/>
    </source>
</evidence>
<keyword evidence="13 19" id="KW-0472">Membrane</keyword>
<keyword evidence="15" id="KW-0325">Glycoprotein</keyword>
<dbReference type="Gene3D" id="1.10.510.10">
    <property type="entry name" value="Transferase(Phosphotransferase) domain 1"/>
    <property type="match status" value="1"/>
</dbReference>
<dbReference type="InterPro" id="IPR011009">
    <property type="entry name" value="Kinase-like_dom_sf"/>
</dbReference>
<evidence type="ECO:0000259" key="21">
    <source>
        <dbReference type="PROSITE" id="PS50011"/>
    </source>
</evidence>
<gene>
    <name evidence="22" type="ORF">MANES_05G132300</name>
</gene>
<feature type="transmembrane region" description="Helical" evidence="19">
    <location>
        <begin position="258"/>
        <end position="280"/>
    </location>
</feature>
<evidence type="ECO:0000256" key="11">
    <source>
        <dbReference type="ARBA" id="ARBA00022840"/>
    </source>
</evidence>
<comment type="subcellular location">
    <subcellularLocation>
        <location evidence="1">Cell membrane</location>
        <topology evidence="1">Single-pass type I membrane protein</topology>
    </subcellularLocation>
</comment>
<dbReference type="FunFam" id="3.30.200.20:FF:000214">
    <property type="entry name" value="WAK1-OsWAK receptor-like cytoplasmic kinase (OsWAK-RLCK)"/>
    <property type="match status" value="1"/>
</dbReference>
<evidence type="ECO:0000313" key="22">
    <source>
        <dbReference type="EMBL" id="OAY50398.1"/>
    </source>
</evidence>
<keyword evidence="9 18" id="KW-0547">Nucleotide-binding</keyword>
<comment type="catalytic activity">
    <reaction evidence="16">
        <text>L-threonyl-[protein] + ATP = O-phospho-L-threonyl-[protein] + ADP + H(+)</text>
        <dbReference type="Rhea" id="RHEA:46608"/>
        <dbReference type="Rhea" id="RHEA-COMP:11060"/>
        <dbReference type="Rhea" id="RHEA-COMP:11605"/>
        <dbReference type="ChEBI" id="CHEBI:15378"/>
        <dbReference type="ChEBI" id="CHEBI:30013"/>
        <dbReference type="ChEBI" id="CHEBI:30616"/>
        <dbReference type="ChEBI" id="CHEBI:61977"/>
        <dbReference type="ChEBI" id="CHEBI:456216"/>
        <dbReference type="EC" id="2.7.11.1"/>
    </reaction>
</comment>
<dbReference type="SMART" id="SM00220">
    <property type="entry name" value="S_TKc"/>
    <property type="match status" value="1"/>
</dbReference>
<evidence type="ECO:0000256" key="13">
    <source>
        <dbReference type="ARBA" id="ARBA00023136"/>
    </source>
</evidence>
<keyword evidence="8 20" id="KW-0732">Signal</keyword>
<feature type="domain" description="Protein kinase" evidence="21">
    <location>
        <begin position="330"/>
        <end position="605"/>
    </location>
</feature>
<keyword evidence="14" id="KW-0675">Receptor</keyword>
<evidence type="ECO:0000256" key="16">
    <source>
        <dbReference type="ARBA" id="ARBA00047899"/>
    </source>
</evidence>
<dbReference type="PROSITE" id="PS00107">
    <property type="entry name" value="PROTEIN_KINASE_ATP"/>
    <property type="match status" value="1"/>
</dbReference>
<evidence type="ECO:0000256" key="1">
    <source>
        <dbReference type="ARBA" id="ARBA00004251"/>
    </source>
</evidence>
<dbReference type="GO" id="GO:0005524">
    <property type="term" value="F:ATP binding"/>
    <property type="evidence" value="ECO:0007669"/>
    <property type="project" value="UniProtKB-UniRule"/>
</dbReference>
<keyword evidence="5" id="KW-0597">Phosphoprotein</keyword>
<evidence type="ECO:0000256" key="18">
    <source>
        <dbReference type="PROSITE-ProRule" id="PRU10141"/>
    </source>
</evidence>
<evidence type="ECO:0000256" key="10">
    <source>
        <dbReference type="ARBA" id="ARBA00022777"/>
    </source>
</evidence>
<dbReference type="InterPro" id="IPR001245">
    <property type="entry name" value="Ser-Thr/Tyr_kinase_cat_dom"/>
</dbReference>
<keyword evidence="12 19" id="KW-1133">Transmembrane helix</keyword>
<dbReference type="FunFam" id="1.10.510.10:FF:000161">
    <property type="entry name" value="Wall-associated receptor kinase-like 20"/>
    <property type="match status" value="1"/>
</dbReference>
<dbReference type="InterPro" id="IPR008271">
    <property type="entry name" value="Ser/Thr_kinase_AS"/>
</dbReference>
<evidence type="ECO:0000256" key="5">
    <source>
        <dbReference type="ARBA" id="ARBA00022553"/>
    </source>
</evidence>
<feature type="signal peptide" evidence="20">
    <location>
        <begin position="1"/>
        <end position="29"/>
    </location>
</feature>
<dbReference type="SUPFAM" id="SSF56112">
    <property type="entry name" value="Protein kinase-like (PK-like)"/>
    <property type="match status" value="1"/>
</dbReference>
<evidence type="ECO:0000256" key="14">
    <source>
        <dbReference type="ARBA" id="ARBA00023170"/>
    </source>
</evidence>
<keyword evidence="7 19" id="KW-0812">Transmembrane</keyword>
<dbReference type="PANTHER" id="PTHR46008:SF20">
    <property type="entry name" value="PROTEIN KINASE DOMAIN-CONTAINING PROTEIN"/>
    <property type="match status" value="1"/>
</dbReference>
<evidence type="ECO:0000256" key="2">
    <source>
        <dbReference type="ARBA" id="ARBA00012513"/>
    </source>
</evidence>
<sequence length="656" mass="74241">MGGHLFLLPHVHSFFILFFLLIFVPTSYCEPDEDFSECLAPFSCGNLSDELYYPFWSDSRSQICGLEGFKLQCQEGRYPIISINNEDYYVKWVDLLQRNMTIARVDLSEDVCPRDDIASTTMTGTPFSYVPQLENITLFYDCQNQITMVPVTYKITCGRNREQPNAFYTTEELLRVWNIKQLPLCLRVEVPVPRVDAEEVSGGLEALRTVLNQGFNVTYNSDSSCGTSFNTNFFRCICNEQPDLIGCPKGHPNVKLKVIIGVVAALVGAVITFILFFIYLRRKRKPYAPSSFVSQSTTSDFSSKSDIEKGHYFRVPEFTYSELEEATNNFDSAKELGEGGFGTVYYGKLRDGRAVAVKRLYENNYKRVEQFMNEIDILNRLHHQHLVSLYGCTSRHSRELLLVYEYIPNGTVADHLHGESAKPGALQWCTRMKIAVETASALAYLHASDIIHRDVKTNNILLDDNFCVKVADFGLSRLFPLDVTHVSTAPQGTPGYVDPEYHECYQLTDKSDVYSFGVVLIELISSLPAVDITRHRHEINLSNMAINKIQSDALHELVDHNLGFESDYAVKSMITAVAEMAFQCLQSAKELRPSMEQVLETLKEIQNKDYSIEKKTQEVDIPSDDVGLLKSCQLPPSPDTVMMKWISTSTTPNFSG</sequence>
<dbReference type="PROSITE" id="PS50011">
    <property type="entry name" value="PROTEIN_KINASE_DOM"/>
    <property type="match status" value="1"/>
</dbReference>
<evidence type="ECO:0000256" key="20">
    <source>
        <dbReference type="SAM" id="SignalP"/>
    </source>
</evidence>
<keyword evidence="10" id="KW-0418">Kinase</keyword>
<evidence type="ECO:0000256" key="4">
    <source>
        <dbReference type="ARBA" id="ARBA00022527"/>
    </source>
</evidence>
<dbReference type="EMBL" id="CM004391">
    <property type="protein sequence ID" value="OAY50398.1"/>
    <property type="molecule type" value="Genomic_DNA"/>
</dbReference>
<dbReference type="GO" id="GO:0004674">
    <property type="term" value="F:protein serine/threonine kinase activity"/>
    <property type="evidence" value="ECO:0007669"/>
    <property type="project" value="UniProtKB-KW"/>
</dbReference>
<proteinExistence type="predicted"/>
<dbReference type="EC" id="2.7.11.1" evidence="2"/>
<evidence type="ECO:0000256" key="9">
    <source>
        <dbReference type="ARBA" id="ARBA00022741"/>
    </source>
</evidence>
<evidence type="ECO:0000256" key="8">
    <source>
        <dbReference type="ARBA" id="ARBA00022729"/>
    </source>
</evidence>
<keyword evidence="11 18" id="KW-0067">ATP-binding</keyword>
<dbReference type="PROSITE" id="PS00108">
    <property type="entry name" value="PROTEIN_KINASE_ST"/>
    <property type="match status" value="1"/>
</dbReference>
<dbReference type="GO" id="GO:0005886">
    <property type="term" value="C:plasma membrane"/>
    <property type="evidence" value="ECO:0007669"/>
    <property type="project" value="UniProtKB-SubCell"/>
</dbReference>
<reference evidence="22" key="1">
    <citation type="submission" date="2016-02" db="EMBL/GenBank/DDBJ databases">
        <title>WGS assembly of Manihot esculenta.</title>
        <authorList>
            <person name="Bredeson J.V."/>
            <person name="Prochnik S.E."/>
            <person name="Lyons J.B."/>
            <person name="Schmutz J."/>
            <person name="Grimwood J."/>
            <person name="Vrebalov J."/>
            <person name="Bart R.S."/>
            <person name="Amuge T."/>
            <person name="Ferguson M.E."/>
            <person name="Green R."/>
            <person name="Putnam N."/>
            <person name="Stites J."/>
            <person name="Rounsley S."/>
            <person name="Rokhsar D.S."/>
        </authorList>
    </citation>
    <scope>NUCLEOTIDE SEQUENCE [LARGE SCALE GENOMIC DNA]</scope>
    <source>
        <tissue evidence="22">Leaf</tissue>
    </source>
</reference>
<feature type="binding site" evidence="18">
    <location>
        <position position="358"/>
    </location>
    <ligand>
        <name>ATP</name>
        <dbReference type="ChEBI" id="CHEBI:30616"/>
    </ligand>
</feature>
<organism evidence="22">
    <name type="scientific">Manihot esculenta</name>
    <name type="common">Cassava</name>
    <name type="synonym">Jatropha manihot</name>
    <dbReference type="NCBI Taxonomy" id="3983"/>
    <lineage>
        <taxon>Eukaryota</taxon>
        <taxon>Viridiplantae</taxon>
        <taxon>Streptophyta</taxon>
        <taxon>Embryophyta</taxon>
        <taxon>Tracheophyta</taxon>
        <taxon>Spermatophyta</taxon>
        <taxon>Magnoliopsida</taxon>
        <taxon>eudicotyledons</taxon>
        <taxon>Gunneridae</taxon>
        <taxon>Pentapetalae</taxon>
        <taxon>rosids</taxon>
        <taxon>fabids</taxon>
        <taxon>Malpighiales</taxon>
        <taxon>Euphorbiaceae</taxon>
        <taxon>Crotonoideae</taxon>
        <taxon>Manihoteae</taxon>
        <taxon>Manihot</taxon>
    </lineage>
</organism>
<keyword evidence="6" id="KW-0808">Transferase</keyword>
<evidence type="ECO:0000256" key="19">
    <source>
        <dbReference type="SAM" id="Phobius"/>
    </source>
</evidence>
<dbReference type="Pfam" id="PF13947">
    <property type="entry name" value="GUB_WAK_bind"/>
    <property type="match status" value="1"/>
</dbReference>
<dbReference type="AlphaFoldDB" id="A0A2C9VVU4"/>
<dbReference type="InterPro" id="IPR017441">
    <property type="entry name" value="Protein_kinase_ATP_BS"/>
</dbReference>
<keyword evidence="4" id="KW-0723">Serine/threonine-protein kinase</keyword>
<dbReference type="InterPro" id="IPR025287">
    <property type="entry name" value="WAK_GUB"/>
</dbReference>